<sequence>MKKVILGIFTACVSVFILMLRQAGNTSFKTHHIPFFTNSASVKLLFIADLHKRRINYRDFANAGEIELICLGGDLAEKSTRNKTIEHNLQILSAMAPIYFVWGNNDYEKKEVLQELFKKYGVIELNNDNIFFEAKGWTLAGVEDIKLLRDDTALSLAGSRGPVLLLSHNPEAVWKLPLIHNVKLVLSGHTHGGQIRLGPWGIDELGGLKERNKVLLLLSNGYGTTGLPLRFGARPELHIVHLLHHR</sequence>
<dbReference type="InterPro" id="IPR051158">
    <property type="entry name" value="Metallophosphoesterase_sf"/>
</dbReference>
<name>A0A1H0AX43_9BACI</name>
<accession>A0A1H0AX43</accession>
<dbReference type="GO" id="GO:0016020">
    <property type="term" value="C:membrane"/>
    <property type="evidence" value="ECO:0007669"/>
    <property type="project" value="GOC"/>
</dbReference>
<dbReference type="SUPFAM" id="SSF56300">
    <property type="entry name" value="Metallo-dependent phosphatases"/>
    <property type="match status" value="1"/>
</dbReference>
<dbReference type="AlphaFoldDB" id="A0A1H0AX43"/>
<organism evidence="2 3">
    <name type="scientific">Alkalicoccus daliensis</name>
    <dbReference type="NCBI Taxonomy" id="745820"/>
    <lineage>
        <taxon>Bacteria</taxon>
        <taxon>Bacillati</taxon>
        <taxon>Bacillota</taxon>
        <taxon>Bacilli</taxon>
        <taxon>Bacillales</taxon>
        <taxon>Bacillaceae</taxon>
        <taxon>Alkalicoccus</taxon>
    </lineage>
</organism>
<dbReference type="PANTHER" id="PTHR31302:SF32">
    <property type="entry name" value="PHOSPHOESTERASE"/>
    <property type="match status" value="1"/>
</dbReference>
<dbReference type="GO" id="GO:0009245">
    <property type="term" value="P:lipid A biosynthetic process"/>
    <property type="evidence" value="ECO:0007669"/>
    <property type="project" value="TreeGrafter"/>
</dbReference>
<protein>
    <submittedName>
        <fullName evidence="2">Predicted phosphohydrolase, MPP superfamily</fullName>
    </submittedName>
</protein>
<reference evidence="3" key="1">
    <citation type="submission" date="2016-10" db="EMBL/GenBank/DDBJ databases">
        <authorList>
            <person name="Varghese N."/>
            <person name="Submissions S."/>
        </authorList>
    </citation>
    <scope>NUCLEOTIDE SEQUENCE [LARGE SCALE GENOMIC DNA]</scope>
    <source>
        <strain evidence="3">CGMCC 1.10369</strain>
    </source>
</reference>
<dbReference type="Pfam" id="PF00149">
    <property type="entry name" value="Metallophos"/>
    <property type="match status" value="1"/>
</dbReference>
<gene>
    <name evidence="2" type="ORF">SAMN04488053_101658</name>
</gene>
<dbReference type="PANTHER" id="PTHR31302">
    <property type="entry name" value="TRANSMEMBRANE PROTEIN WITH METALLOPHOSPHOESTERASE DOMAIN-RELATED"/>
    <property type="match status" value="1"/>
</dbReference>
<feature type="domain" description="Calcineurin-like phosphoesterase" evidence="1">
    <location>
        <begin position="43"/>
        <end position="192"/>
    </location>
</feature>
<dbReference type="STRING" id="745820.SAMN04488053_101658"/>
<dbReference type="InterPro" id="IPR004843">
    <property type="entry name" value="Calcineurin-like_PHP"/>
</dbReference>
<proteinExistence type="predicted"/>
<dbReference type="RefSeq" id="WP_175444161.1">
    <property type="nucleotide sequence ID" value="NZ_FNIL01000001.1"/>
</dbReference>
<keyword evidence="2" id="KW-0378">Hydrolase</keyword>
<dbReference type="Gene3D" id="3.60.21.10">
    <property type="match status" value="1"/>
</dbReference>
<dbReference type="Proteomes" id="UP000198778">
    <property type="component" value="Unassembled WGS sequence"/>
</dbReference>
<evidence type="ECO:0000259" key="1">
    <source>
        <dbReference type="Pfam" id="PF00149"/>
    </source>
</evidence>
<evidence type="ECO:0000313" key="2">
    <source>
        <dbReference type="EMBL" id="SDN38030.1"/>
    </source>
</evidence>
<dbReference type="EMBL" id="FNIL01000001">
    <property type="protein sequence ID" value="SDN38030.1"/>
    <property type="molecule type" value="Genomic_DNA"/>
</dbReference>
<dbReference type="GO" id="GO:0008758">
    <property type="term" value="F:UDP-2,3-diacylglucosamine hydrolase activity"/>
    <property type="evidence" value="ECO:0007669"/>
    <property type="project" value="TreeGrafter"/>
</dbReference>
<keyword evidence="3" id="KW-1185">Reference proteome</keyword>
<dbReference type="InterPro" id="IPR029052">
    <property type="entry name" value="Metallo-depent_PP-like"/>
</dbReference>
<evidence type="ECO:0000313" key="3">
    <source>
        <dbReference type="Proteomes" id="UP000198778"/>
    </source>
</evidence>